<dbReference type="Gene3D" id="3.40.50.410">
    <property type="entry name" value="von Willebrand factor, type A domain"/>
    <property type="match status" value="1"/>
</dbReference>
<comment type="caution">
    <text evidence="2">The sequence shown here is derived from an EMBL/GenBank/DDBJ whole genome shotgun (WGS) entry which is preliminary data.</text>
</comment>
<evidence type="ECO:0000313" key="3">
    <source>
        <dbReference type="Proteomes" id="UP001596072"/>
    </source>
</evidence>
<proteinExistence type="predicted"/>
<dbReference type="PROSITE" id="PS50234">
    <property type="entry name" value="VWFA"/>
    <property type="match status" value="1"/>
</dbReference>
<dbReference type="CDD" id="cd00198">
    <property type="entry name" value="vWFA"/>
    <property type="match status" value="1"/>
</dbReference>
<protein>
    <submittedName>
        <fullName evidence="2">VWA domain-containing protein</fullName>
    </submittedName>
</protein>
<reference evidence="3" key="1">
    <citation type="journal article" date="2019" name="Int. J. Syst. Evol. Microbiol.">
        <title>The Global Catalogue of Microorganisms (GCM) 10K type strain sequencing project: providing services to taxonomists for standard genome sequencing and annotation.</title>
        <authorList>
            <consortium name="The Broad Institute Genomics Platform"/>
            <consortium name="The Broad Institute Genome Sequencing Center for Infectious Disease"/>
            <person name="Wu L."/>
            <person name="Ma J."/>
        </authorList>
    </citation>
    <scope>NUCLEOTIDE SEQUENCE [LARGE SCALE GENOMIC DNA]</scope>
    <source>
        <strain evidence="3">YIM 94188</strain>
    </source>
</reference>
<dbReference type="SUPFAM" id="SSF53300">
    <property type="entry name" value="vWA-like"/>
    <property type="match status" value="1"/>
</dbReference>
<dbReference type="Pfam" id="PF13519">
    <property type="entry name" value="VWA_2"/>
    <property type="match status" value="1"/>
</dbReference>
<dbReference type="EMBL" id="JBHSNS010000002">
    <property type="protein sequence ID" value="MFC5728722.1"/>
    <property type="molecule type" value="Genomic_DNA"/>
</dbReference>
<evidence type="ECO:0000313" key="2">
    <source>
        <dbReference type="EMBL" id="MFC5728722.1"/>
    </source>
</evidence>
<gene>
    <name evidence="2" type="ORF">ACFPQB_07315</name>
</gene>
<dbReference type="InterPro" id="IPR002035">
    <property type="entry name" value="VWF_A"/>
</dbReference>
<keyword evidence="3" id="KW-1185">Reference proteome</keyword>
<dbReference type="InterPro" id="IPR036465">
    <property type="entry name" value="vWFA_dom_sf"/>
</dbReference>
<sequence length="307" mass="32755">MSPAAATGLVIARRVGIALVFWVVLLRPGIGEAETALRLSDVEVLVVVDQTRSMAALDHQGREPRIDGVKKDLAELADALPGARFGMLAFGAEARLVLPFTTDTNAFHAAVETFYLEGPQDGVGSRADRPVLELMEILGRAEEQDPDRRRVVVFVGDGEDTREGEDHSFSPIGELVDGGVVLGYGTTDGAVMPVSDDLSTGEGYIRDPETGGDAVSRADPEKLETIADQLGVPFEHRTASGGMGPIAASFEASLAEDGGSRPAQHELTWLFGLVLFGLVLLELRAGWRALWTSQQTLLAPVAKGTRR</sequence>
<accession>A0ABW0ZF75</accession>
<dbReference type="RefSeq" id="WP_136430921.1">
    <property type="nucleotide sequence ID" value="NZ_JBHSNS010000002.1"/>
</dbReference>
<evidence type="ECO:0000259" key="1">
    <source>
        <dbReference type="PROSITE" id="PS50234"/>
    </source>
</evidence>
<dbReference type="Proteomes" id="UP001596072">
    <property type="component" value="Unassembled WGS sequence"/>
</dbReference>
<feature type="domain" description="VWFA" evidence="1">
    <location>
        <begin position="43"/>
        <end position="230"/>
    </location>
</feature>
<organism evidence="2 3">
    <name type="scientific">Nocardioides vastitatis</name>
    <dbReference type="NCBI Taxonomy" id="2568655"/>
    <lineage>
        <taxon>Bacteria</taxon>
        <taxon>Bacillati</taxon>
        <taxon>Actinomycetota</taxon>
        <taxon>Actinomycetes</taxon>
        <taxon>Propionibacteriales</taxon>
        <taxon>Nocardioidaceae</taxon>
        <taxon>Nocardioides</taxon>
    </lineage>
</organism>
<dbReference type="SMART" id="SM00327">
    <property type="entry name" value="VWA"/>
    <property type="match status" value="1"/>
</dbReference>
<name>A0ABW0ZF75_9ACTN</name>